<keyword evidence="8" id="KW-0833">Ubl conjugation pathway</keyword>
<dbReference type="SUPFAM" id="SSF57850">
    <property type="entry name" value="RING/U-box"/>
    <property type="match status" value="2"/>
</dbReference>
<evidence type="ECO:0000256" key="5">
    <source>
        <dbReference type="ARBA" id="ARBA00022723"/>
    </source>
</evidence>
<dbReference type="GO" id="GO:0061630">
    <property type="term" value="F:ubiquitin protein ligase activity"/>
    <property type="evidence" value="ECO:0007669"/>
    <property type="project" value="UniProtKB-EC"/>
</dbReference>
<evidence type="ECO:0000256" key="9">
    <source>
        <dbReference type="ARBA" id="ARBA00022833"/>
    </source>
</evidence>
<evidence type="ECO:0000256" key="8">
    <source>
        <dbReference type="ARBA" id="ARBA00022786"/>
    </source>
</evidence>
<sequence>MFSVDGCQHRYCFSCMKQHVEMKLLQGMLPKCPHEGCHSVLKIKSCKKFLTSELYVSMSQRIKEASIPATEKVYCPYPRCSALMSKSEVLGKAANAYAGAQQTGAQKCTKCSGLFCLNCKVPWHSNMTCYDYKKLNPYSCVGDAMLKSLAKRKSWRQCVKCNHMIELLEGCHHIYCRCGYQFCYNCGAEWKDKKATCRCPIWDERNIIRNGHNRPQ</sequence>
<name>A0A5J5C3F0_9ASTE</name>
<dbReference type="CDD" id="cd22584">
    <property type="entry name" value="Rcat_RBR_unk"/>
    <property type="match status" value="1"/>
</dbReference>
<dbReference type="InterPro" id="IPR044066">
    <property type="entry name" value="TRIAD_supradom"/>
</dbReference>
<dbReference type="OrthoDB" id="9977870at2759"/>
<dbReference type="GO" id="GO:0016567">
    <property type="term" value="P:protein ubiquitination"/>
    <property type="evidence" value="ECO:0007669"/>
    <property type="project" value="UniProtKB-UniPathway"/>
</dbReference>
<dbReference type="Pfam" id="PF01485">
    <property type="entry name" value="IBR"/>
    <property type="match status" value="2"/>
</dbReference>
<evidence type="ECO:0000256" key="7">
    <source>
        <dbReference type="ARBA" id="ARBA00022771"/>
    </source>
</evidence>
<dbReference type="InterPro" id="IPR013083">
    <property type="entry name" value="Znf_RING/FYVE/PHD"/>
</dbReference>
<keyword evidence="6" id="KW-0677">Repeat</keyword>
<dbReference type="FunFam" id="1.20.120.1750:FF:000019">
    <property type="entry name" value="RBR-type E3 ubiquitin transferase"/>
    <property type="match status" value="1"/>
</dbReference>
<keyword evidence="4" id="KW-0808">Transferase</keyword>
<dbReference type="EMBL" id="CM018031">
    <property type="protein sequence ID" value="KAA8549496.1"/>
    <property type="molecule type" value="Genomic_DNA"/>
</dbReference>
<protein>
    <recommendedName>
        <fullName evidence="3">RBR-type E3 ubiquitin transferase</fullName>
        <ecNumber evidence="3">2.3.2.31</ecNumber>
    </recommendedName>
</protein>
<proteinExistence type="predicted"/>
<comment type="catalytic activity">
    <reaction evidence="1">
        <text>[E2 ubiquitin-conjugating enzyme]-S-ubiquitinyl-L-cysteine + [acceptor protein]-L-lysine = [E2 ubiquitin-conjugating enzyme]-L-cysteine + [acceptor protein]-N(6)-ubiquitinyl-L-lysine.</text>
        <dbReference type="EC" id="2.3.2.31"/>
    </reaction>
</comment>
<evidence type="ECO:0000256" key="6">
    <source>
        <dbReference type="ARBA" id="ARBA00022737"/>
    </source>
</evidence>
<reference evidence="11 12" key="1">
    <citation type="submission" date="2019-09" db="EMBL/GenBank/DDBJ databases">
        <title>A chromosome-level genome assembly of the Chinese tupelo Nyssa sinensis.</title>
        <authorList>
            <person name="Yang X."/>
            <person name="Kang M."/>
            <person name="Yang Y."/>
            <person name="Xiong H."/>
            <person name="Wang M."/>
            <person name="Zhang Z."/>
            <person name="Wang Z."/>
            <person name="Wu H."/>
            <person name="Ma T."/>
            <person name="Liu J."/>
            <person name="Xi Z."/>
        </authorList>
    </citation>
    <scope>NUCLEOTIDE SEQUENCE [LARGE SCALE GENOMIC DNA]</scope>
    <source>
        <strain evidence="11">J267</strain>
        <tissue evidence="11">Leaf</tissue>
    </source>
</reference>
<evidence type="ECO:0000256" key="4">
    <source>
        <dbReference type="ARBA" id="ARBA00022679"/>
    </source>
</evidence>
<dbReference type="SMART" id="SM00647">
    <property type="entry name" value="IBR"/>
    <property type="match status" value="2"/>
</dbReference>
<dbReference type="UniPathway" id="UPA00143"/>
<evidence type="ECO:0000256" key="2">
    <source>
        <dbReference type="ARBA" id="ARBA00001947"/>
    </source>
</evidence>
<evidence type="ECO:0000313" key="12">
    <source>
        <dbReference type="Proteomes" id="UP000325577"/>
    </source>
</evidence>
<dbReference type="AlphaFoldDB" id="A0A5J5C3F0"/>
<keyword evidence="12" id="KW-1185">Reference proteome</keyword>
<keyword evidence="7" id="KW-0863">Zinc-finger</keyword>
<dbReference type="GO" id="GO:0008270">
    <property type="term" value="F:zinc ion binding"/>
    <property type="evidence" value="ECO:0007669"/>
    <property type="project" value="UniProtKB-KW"/>
</dbReference>
<dbReference type="PANTHER" id="PTHR11685">
    <property type="entry name" value="RBR FAMILY RING FINGER AND IBR DOMAIN-CONTAINING"/>
    <property type="match status" value="1"/>
</dbReference>
<organism evidence="11 12">
    <name type="scientific">Nyssa sinensis</name>
    <dbReference type="NCBI Taxonomy" id="561372"/>
    <lineage>
        <taxon>Eukaryota</taxon>
        <taxon>Viridiplantae</taxon>
        <taxon>Streptophyta</taxon>
        <taxon>Embryophyta</taxon>
        <taxon>Tracheophyta</taxon>
        <taxon>Spermatophyta</taxon>
        <taxon>Magnoliopsida</taxon>
        <taxon>eudicotyledons</taxon>
        <taxon>Gunneridae</taxon>
        <taxon>Pentapetalae</taxon>
        <taxon>asterids</taxon>
        <taxon>Cornales</taxon>
        <taxon>Nyssaceae</taxon>
        <taxon>Nyssa</taxon>
    </lineage>
</organism>
<comment type="cofactor">
    <cofactor evidence="2">
        <name>Zn(2+)</name>
        <dbReference type="ChEBI" id="CHEBI:29105"/>
    </cofactor>
</comment>
<keyword evidence="5" id="KW-0479">Metal-binding</keyword>
<dbReference type="Proteomes" id="UP000325577">
    <property type="component" value="Linkage Group LG0"/>
</dbReference>
<feature type="domain" description="RING-type" evidence="10">
    <location>
        <begin position="1"/>
        <end position="203"/>
    </location>
</feature>
<dbReference type="InterPro" id="IPR002867">
    <property type="entry name" value="IBR_dom"/>
</dbReference>
<dbReference type="CDD" id="cd22582">
    <property type="entry name" value="BRcat_RBR_unk"/>
    <property type="match status" value="1"/>
</dbReference>
<evidence type="ECO:0000313" key="11">
    <source>
        <dbReference type="EMBL" id="KAA8549496.1"/>
    </source>
</evidence>
<evidence type="ECO:0000259" key="10">
    <source>
        <dbReference type="PROSITE" id="PS51873"/>
    </source>
</evidence>
<gene>
    <name evidence="11" type="ORF">F0562_001180</name>
</gene>
<evidence type="ECO:0000256" key="3">
    <source>
        <dbReference type="ARBA" id="ARBA00012251"/>
    </source>
</evidence>
<dbReference type="PROSITE" id="PS51873">
    <property type="entry name" value="TRIAD"/>
    <property type="match status" value="1"/>
</dbReference>
<dbReference type="Gene3D" id="1.20.120.1750">
    <property type="match status" value="1"/>
</dbReference>
<dbReference type="EC" id="2.3.2.31" evidence="3"/>
<accession>A0A5J5C3F0</accession>
<keyword evidence="9" id="KW-0862">Zinc</keyword>
<evidence type="ECO:0000256" key="1">
    <source>
        <dbReference type="ARBA" id="ARBA00001798"/>
    </source>
</evidence>
<dbReference type="Gene3D" id="3.30.40.10">
    <property type="entry name" value="Zinc/RING finger domain, C3HC4 (zinc finger)"/>
    <property type="match status" value="1"/>
</dbReference>
<dbReference type="InterPro" id="IPR031127">
    <property type="entry name" value="E3_UB_ligase_RBR"/>
</dbReference>